<dbReference type="Gene3D" id="3.30.2020.40">
    <property type="entry name" value="Uncharacterised protein PF10387, DUF2442"/>
    <property type="match status" value="1"/>
</dbReference>
<gene>
    <name evidence="1" type="ORF">PQG83_01615</name>
</gene>
<evidence type="ECO:0000313" key="2">
    <source>
        <dbReference type="Proteomes" id="UP001302494"/>
    </source>
</evidence>
<dbReference type="KEGG" id="nneo:PQG83_01615"/>
<sequence>MVTNEPRISTIEVSDETITAQLTDGRKISVPLVWSWRLTNATPEQRKNFQIIGNGHGVHWPDVDEDISAIGMLEGLPARPVKHPV</sequence>
<dbReference type="InterPro" id="IPR018841">
    <property type="entry name" value="DUF2442"/>
</dbReference>
<protein>
    <submittedName>
        <fullName evidence="1">DUF2442 domain-containing protein</fullName>
    </submittedName>
</protein>
<dbReference type="Proteomes" id="UP001302494">
    <property type="component" value="Chromosome"/>
</dbReference>
<dbReference type="AlphaFoldDB" id="A0AA96GHG5"/>
<evidence type="ECO:0000313" key="1">
    <source>
        <dbReference type="EMBL" id="WNM62469.1"/>
    </source>
</evidence>
<dbReference type="RefSeq" id="WP_312746016.1">
    <property type="nucleotide sequence ID" value="NZ_CP116968.1"/>
</dbReference>
<keyword evidence="2" id="KW-1185">Reference proteome</keyword>
<accession>A0AA96GHG5</accession>
<organism evidence="1 2">
    <name type="scientific">Candidatus Nitrospira neomarina</name>
    <dbReference type="NCBI Taxonomy" id="3020899"/>
    <lineage>
        <taxon>Bacteria</taxon>
        <taxon>Pseudomonadati</taxon>
        <taxon>Nitrospirota</taxon>
        <taxon>Nitrospiria</taxon>
        <taxon>Nitrospirales</taxon>
        <taxon>Nitrospiraceae</taxon>
        <taxon>Nitrospira</taxon>
    </lineage>
</organism>
<name>A0AA96GHG5_9BACT</name>
<dbReference type="Pfam" id="PF10387">
    <property type="entry name" value="DUF2442"/>
    <property type="match status" value="1"/>
</dbReference>
<proteinExistence type="predicted"/>
<dbReference type="EMBL" id="CP116968">
    <property type="protein sequence ID" value="WNM62469.1"/>
    <property type="molecule type" value="Genomic_DNA"/>
</dbReference>
<reference evidence="1 2" key="1">
    <citation type="submission" date="2023-01" db="EMBL/GenBank/DDBJ databases">
        <title>Cultivation and genomic characterization of new, ubiquitous marine nitrite-oxidizing bacteria from the Nitrospirales.</title>
        <authorList>
            <person name="Mueller A.J."/>
            <person name="Daebeler A."/>
            <person name="Herbold C.W."/>
            <person name="Kirkegaard R.H."/>
            <person name="Daims H."/>
        </authorList>
    </citation>
    <scope>NUCLEOTIDE SEQUENCE [LARGE SCALE GENOMIC DNA]</scope>
    <source>
        <strain evidence="1 2">DK</strain>
    </source>
</reference>